<dbReference type="Gene3D" id="3.90.25.10">
    <property type="entry name" value="UDP-galactose 4-epimerase, domain 1"/>
    <property type="match status" value="1"/>
</dbReference>
<dbReference type="InterPro" id="IPR016040">
    <property type="entry name" value="NAD(P)-bd_dom"/>
</dbReference>
<keyword evidence="3" id="KW-1185">Reference proteome</keyword>
<sequence length="281" mass="30313">MIAVTGATGTVGGLVARLLVGTHPLRLLVRRPQRAGELGLPGEAVAADFGDPASLTGALRGVHALFVVTANPLQPAHDHNLLSAARRSGVGHIVKLSALAVADEQADDLITRWQRHNEARLRSCGVPWTILRPRSFMSNSLAWAPSIRTRGVVQAPVGTSRNACIAPQDIAEVAVRALTGAAGEGMTYPLTGPQALSAAEQTAVLAEVLDRPVRFVDMTLDQAYQAWSARYPEPIAQALLHSARRQQEGSKQLTDPTLEKLLDRPALTYRDWARQHRHHFA</sequence>
<evidence type="ECO:0000313" key="3">
    <source>
        <dbReference type="Proteomes" id="UP000618795"/>
    </source>
</evidence>
<dbReference type="Proteomes" id="UP000618795">
    <property type="component" value="Unassembled WGS sequence"/>
</dbReference>
<evidence type="ECO:0000313" key="2">
    <source>
        <dbReference type="EMBL" id="GGV19699.1"/>
    </source>
</evidence>
<comment type="caution">
    <text evidence="2">The sequence shown here is derived from an EMBL/GenBank/DDBJ whole genome shotgun (WGS) entry which is preliminary data.</text>
</comment>
<dbReference type="InterPro" id="IPR036291">
    <property type="entry name" value="NAD(P)-bd_dom_sf"/>
</dbReference>
<dbReference type="RefSeq" id="WP_191877459.1">
    <property type="nucleotide sequence ID" value="NZ_BMTD01000021.1"/>
</dbReference>
<dbReference type="EMBL" id="BMTD01000021">
    <property type="protein sequence ID" value="GGV19699.1"/>
    <property type="molecule type" value="Genomic_DNA"/>
</dbReference>
<dbReference type="AlphaFoldDB" id="A0A918ME96"/>
<name>A0A918ME96_9ACTN</name>
<reference evidence="2" key="2">
    <citation type="submission" date="2020-09" db="EMBL/GenBank/DDBJ databases">
        <authorList>
            <person name="Sun Q."/>
            <person name="Ohkuma M."/>
        </authorList>
    </citation>
    <scope>NUCLEOTIDE SEQUENCE</scope>
    <source>
        <strain evidence="2">JCM 4369</strain>
    </source>
</reference>
<reference evidence="2" key="1">
    <citation type="journal article" date="2014" name="Int. J. Syst. Evol. Microbiol.">
        <title>Complete genome sequence of Corynebacterium casei LMG S-19264T (=DSM 44701T), isolated from a smear-ripened cheese.</title>
        <authorList>
            <consortium name="US DOE Joint Genome Institute (JGI-PGF)"/>
            <person name="Walter F."/>
            <person name="Albersmeier A."/>
            <person name="Kalinowski J."/>
            <person name="Ruckert C."/>
        </authorList>
    </citation>
    <scope>NUCLEOTIDE SEQUENCE</scope>
    <source>
        <strain evidence="2">JCM 4369</strain>
    </source>
</reference>
<dbReference type="SUPFAM" id="SSF51735">
    <property type="entry name" value="NAD(P)-binding Rossmann-fold domains"/>
    <property type="match status" value="1"/>
</dbReference>
<gene>
    <name evidence="2" type="ORF">GCM10010260_69530</name>
</gene>
<feature type="domain" description="NAD(P)-binding" evidence="1">
    <location>
        <begin position="6"/>
        <end position="179"/>
    </location>
</feature>
<dbReference type="Gene3D" id="3.40.50.720">
    <property type="entry name" value="NAD(P)-binding Rossmann-like Domain"/>
    <property type="match status" value="1"/>
</dbReference>
<dbReference type="InterPro" id="IPR051604">
    <property type="entry name" value="Ergot_Alk_Oxidoreductase"/>
</dbReference>
<dbReference type="PANTHER" id="PTHR43162">
    <property type="match status" value="1"/>
</dbReference>
<protein>
    <submittedName>
        <fullName evidence="2">Nucleotide-diphosphate-sugar epimerase</fullName>
    </submittedName>
</protein>
<organism evidence="2 3">
    <name type="scientific">Streptomyces filipinensis</name>
    <dbReference type="NCBI Taxonomy" id="66887"/>
    <lineage>
        <taxon>Bacteria</taxon>
        <taxon>Bacillati</taxon>
        <taxon>Actinomycetota</taxon>
        <taxon>Actinomycetes</taxon>
        <taxon>Kitasatosporales</taxon>
        <taxon>Streptomycetaceae</taxon>
        <taxon>Streptomyces</taxon>
    </lineage>
</organism>
<evidence type="ECO:0000259" key="1">
    <source>
        <dbReference type="Pfam" id="PF13460"/>
    </source>
</evidence>
<accession>A0A918ME96</accession>
<dbReference type="PANTHER" id="PTHR43162:SF1">
    <property type="entry name" value="PRESTALK A DIFFERENTIATION PROTEIN A"/>
    <property type="match status" value="1"/>
</dbReference>
<dbReference type="Pfam" id="PF13460">
    <property type="entry name" value="NAD_binding_10"/>
    <property type="match status" value="1"/>
</dbReference>
<proteinExistence type="predicted"/>